<protein>
    <recommendedName>
        <fullName evidence="5">4-amino-4-deoxy-L-arabinose transferase-like glycosyltransferase</fullName>
    </recommendedName>
</protein>
<sequence>MIPASLRPVPRVPPASAPSSTPSRLPLPAAWPLLLAIAVLLLSWPLLRNPGYFSHDELQWAVFATDGSAAPWRDTHAFQYRPLAFSTWMALSRALFATPMQFHLVLAAWGAANAVLLALLGRGFGLRRWPAALAALGFALGPFAAYVHGWVGCIADLLWLSCALLLGLAVQRARHPWQAALAAAVLTAAALLAKEAALAIPPLLWLGGWWQGRPRAWRAAWLAAAAVAAAWLAWRWDALLHAPQAGAPYALSAWHVPRRWLEYQLFPPLLPTFEIGNSLRRLPLALAAALVWLGVLAALWRAGRRWPALWLLGGLATLLPVLPLATSANQYGYGYSALAALVLAGAWPRTSRAGRAAIALLAVLAALHGALVMRQIRQVGRIQAVFSPALAAAVAARGDGPPLRLRPAPDAPDWVFRRLTHEIPRYACVAIGERVQLVGLDAPAEFEITPDGRLHRLGGD</sequence>
<keyword evidence="4" id="KW-1185">Reference proteome</keyword>
<feature type="transmembrane region" description="Helical" evidence="2">
    <location>
        <begin position="29"/>
        <end position="47"/>
    </location>
</feature>
<feature type="transmembrane region" description="Helical" evidence="2">
    <location>
        <begin position="145"/>
        <end position="168"/>
    </location>
</feature>
<name>A0A4R3NAK9_9GAMM</name>
<feature type="transmembrane region" description="Helical" evidence="2">
    <location>
        <begin position="282"/>
        <end position="302"/>
    </location>
</feature>
<evidence type="ECO:0008006" key="5">
    <source>
        <dbReference type="Google" id="ProtNLM"/>
    </source>
</evidence>
<reference evidence="3 4" key="1">
    <citation type="submission" date="2019-03" db="EMBL/GenBank/DDBJ databases">
        <title>Genomic Encyclopedia of Type Strains, Phase IV (KMG-IV): sequencing the most valuable type-strain genomes for metagenomic binning, comparative biology and taxonomic classification.</title>
        <authorList>
            <person name="Goeker M."/>
        </authorList>
    </citation>
    <scope>NUCLEOTIDE SEQUENCE [LARGE SCALE GENOMIC DNA]</scope>
    <source>
        <strain evidence="3 4">DSM 13605</strain>
    </source>
</reference>
<comment type="caution">
    <text evidence="3">The sequence shown here is derived from an EMBL/GenBank/DDBJ whole genome shotgun (WGS) entry which is preliminary data.</text>
</comment>
<feature type="transmembrane region" description="Helical" evidence="2">
    <location>
        <begin position="102"/>
        <end position="125"/>
    </location>
</feature>
<dbReference type="EMBL" id="SMAP01000001">
    <property type="protein sequence ID" value="TCT26285.1"/>
    <property type="molecule type" value="Genomic_DNA"/>
</dbReference>
<evidence type="ECO:0000256" key="1">
    <source>
        <dbReference type="SAM" id="MobiDB-lite"/>
    </source>
</evidence>
<evidence type="ECO:0000313" key="4">
    <source>
        <dbReference type="Proteomes" id="UP000295414"/>
    </source>
</evidence>
<evidence type="ECO:0000313" key="3">
    <source>
        <dbReference type="EMBL" id="TCT26285.1"/>
    </source>
</evidence>
<organism evidence="3 4">
    <name type="scientific">Thermomonas haemolytica</name>
    <dbReference type="NCBI Taxonomy" id="141949"/>
    <lineage>
        <taxon>Bacteria</taxon>
        <taxon>Pseudomonadati</taxon>
        <taxon>Pseudomonadota</taxon>
        <taxon>Gammaproteobacteria</taxon>
        <taxon>Lysobacterales</taxon>
        <taxon>Lysobacteraceae</taxon>
        <taxon>Thermomonas</taxon>
    </lineage>
</organism>
<feature type="transmembrane region" description="Helical" evidence="2">
    <location>
        <begin position="356"/>
        <end position="373"/>
    </location>
</feature>
<dbReference type="Proteomes" id="UP000295414">
    <property type="component" value="Unassembled WGS sequence"/>
</dbReference>
<feature type="transmembrane region" description="Helical" evidence="2">
    <location>
        <begin position="332"/>
        <end position="350"/>
    </location>
</feature>
<feature type="transmembrane region" description="Helical" evidence="2">
    <location>
        <begin position="308"/>
        <end position="325"/>
    </location>
</feature>
<keyword evidence="2" id="KW-1133">Transmembrane helix</keyword>
<dbReference type="AlphaFoldDB" id="A0A4R3NAK9"/>
<keyword evidence="2" id="KW-0812">Transmembrane</keyword>
<evidence type="ECO:0000256" key="2">
    <source>
        <dbReference type="SAM" id="Phobius"/>
    </source>
</evidence>
<feature type="transmembrane region" description="Helical" evidence="2">
    <location>
        <begin position="216"/>
        <end position="234"/>
    </location>
</feature>
<keyword evidence="2" id="KW-0472">Membrane</keyword>
<gene>
    <name evidence="3" type="ORF">EDC34_101615</name>
</gene>
<feature type="region of interest" description="Disordered" evidence="1">
    <location>
        <begin position="1"/>
        <end position="23"/>
    </location>
</feature>
<accession>A0A4R3NAK9</accession>
<feature type="transmembrane region" description="Helical" evidence="2">
    <location>
        <begin position="180"/>
        <end position="204"/>
    </location>
</feature>
<proteinExistence type="predicted"/>